<dbReference type="Gene3D" id="3.20.20.60">
    <property type="entry name" value="Phosphoenolpyruvate-binding domains"/>
    <property type="match status" value="1"/>
</dbReference>
<keyword evidence="2" id="KW-1185">Reference proteome</keyword>
<name>A0ABQ4U0X1_9HYPH</name>
<dbReference type="RefSeq" id="WP_238183029.1">
    <property type="nucleotide sequence ID" value="NZ_BPRB01000135.1"/>
</dbReference>
<proteinExistence type="predicted"/>
<dbReference type="InterPro" id="IPR040442">
    <property type="entry name" value="Pyrv_kinase-like_dom_sf"/>
</dbReference>
<gene>
    <name evidence="1" type="ORF">MPOCJGCO_2538</name>
</gene>
<evidence type="ECO:0000313" key="2">
    <source>
        <dbReference type="Proteomes" id="UP001055057"/>
    </source>
</evidence>
<protein>
    <submittedName>
        <fullName evidence="1">Uncharacterized protein</fullName>
    </submittedName>
</protein>
<dbReference type="EMBL" id="BPRB01000135">
    <property type="protein sequence ID" value="GJE60426.1"/>
    <property type="molecule type" value="Genomic_DNA"/>
</dbReference>
<comment type="caution">
    <text evidence="1">The sequence shown here is derived from an EMBL/GenBank/DDBJ whole genome shotgun (WGS) entry which is preliminary data.</text>
</comment>
<reference evidence="1" key="2">
    <citation type="submission" date="2021-08" db="EMBL/GenBank/DDBJ databases">
        <authorList>
            <person name="Tani A."/>
            <person name="Ola A."/>
            <person name="Ogura Y."/>
            <person name="Katsura K."/>
            <person name="Hayashi T."/>
        </authorList>
    </citation>
    <scope>NUCLEOTIDE SEQUENCE</scope>
    <source>
        <strain evidence="1">DSM 23632</strain>
    </source>
</reference>
<reference evidence="1" key="1">
    <citation type="journal article" date="2021" name="Front. Microbiol.">
        <title>Comprehensive Comparative Genomics and Phenotyping of Methylobacterium Species.</title>
        <authorList>
            <person name="Alessa O."/>
            <person name="Ogura Y."/>
            <person name="Fujitani Y."/>
            <person name="Takami H."/>
            <person name="Hayashi T."/>
            <person name="Sahin N."/>
            <person name="Tani A."/>
        </authorList>
    </citation>
    <scope>NUCLEOTIDE SEQUENCE</scope>
    <source>
        <strain evidence="1">DSM 23632</strain>
    </source>
</reference>
<organism evidence="1 2">
    <name type="scientific">Methylobacterium trifolii</name>
    <dbReference type="NCBI Taxonomy" id="1003092"/>
    <lineage>
        <taxon>Bacteria</taxon>
        <taxon>Pseudomonadati</taxon>
        <taxon>Pseudomonadota</taxon>
        <taxon>Alphaproteobacteria</taxon>
        <taxon>Hyphomicrobiales</taxon>
        <taxon>Methylobacteriaceae</taxon>
        <taxon>Methylobacterium</taxon>
    </lineage>
</organism>
<dbReference type="Proteomes" id="UP001055057">
    <property type="component" value="Unassembled WGS sequence"/>
</dbReference>
<dbReference type="InterPro" id="IPR015813">
    <property type="entry name" value="Pyrv/PenolPyrv_kinase-like_dom"/>
</dbReference>
<evidence type="ECO:0000313" key="1">
    <source>
        <dbReference type="EMBL" id="GJE60426.1"/>
    </source>
</evidence>
<dbReference type="SUPFAM" id="SSF51621">
    <property type="entry name" value="Phosphoenolpyruvate/pyruvate domain"/>
    <property type="match status" value="1"/>
</dbReference>
<accession>A0ABQ4U0X1</accession>
<sequence length="211" mass="21225">MRALLILPPGAGPPETGEADTLVLTEATGWDADRAARLRAGPDAPRLYVQIASGAEELPAAMALRPDGVMLAGAEGGWDVARLGARLAVAEAEQGLVDGATRILPVVGTARGVLCAGSLPGSSPRLSGLAWDAAALARDLGLEAPRAPDGAWPAPLAHARGLLPLAAAAARVPAIETADADAHAARRDGFFGMLTRDAGQVGAIAAAFGVR</sequence>